<sequence>MKTIDARKLDVKREWYVIDAKGKNLGRLATLIANVLRGKHKPYFQPDVDVGDFVIVLNADKITVTGKKLTDKLYKYHTHRPGGLRVRSLQWMLEHKPEEVIRLAVERMLPKNKLQKRFMKRLKVYTGSEHKHQAQNPKNLEELTALWKNF</sequence>
<evidence type="ECO:0000313" key="6">
    <source>
        <dbReference type="Proteomes" id="UP000772812"/>
    </source>
</evidence>
<comment type="subunit">
    <text evidence="4">Part of the 50S ribosomal subunit.</text>
</comment>
<dbReference type="Pfam" id="PF00572">
    <property type="entry name" value="Ribosomal_L13"/>
    <property type="match status" value="1"/>
</dbReference>
<organism evidence="5 6">
    <name type="scientific">Persephonella atlantica</name>
    <dbReference type="NCBI Taxonomy" id="2699429"/>
    <lineage>
        <taxon>Bacteria</taxon>
        <taxon>Pseudomonadati</taxon>
        <taxon>Aquificota</taxon>
        <taxon>Aquificia</taxon>
        <taxon>Aquificales</taxon>
        <taxon>Hydrogenothermaceae</taxon>
        <taxon>Persephonella</taxon>
    </lineage>
</organism>
<dbReference type="GO" id="GO:0005840">
    <property type="term" value="C:ribosome"/>
    <property type="evidence" value="ECO:0007669"/>
    <property type="project" value="UniProtKB-KW"/>
</dbReference>
<dbReference type="HAMAP" id="MF_01366">
    <property type="entry name" value="Ribosomal_uL13"/>
    <property type="match status" value="1"/>
</dbReference>
<dbReference type="SUPFAM" id="SSF52161">
    <property type="entry name" value="Ribosomal protein L13"/>
    <property type="match status" value="1"/>
</dbReference>
<keyword evidence="2 4" id="KW-0689">Ribosomal protein</keyword>
<gene>
    <name evidence="4 5" type="primary">rplM</name>
    <name evidence="5" type="ORF">GWK41_03200</name>
</gene>
<dbReference type="EMBL" id="JAACYA010000001">
    <property type="protein sequence ID" value="MBK3332074.1"/>
    <property type="molecule type" value="Genomic_DNA"/>
</dbReference>
<dbReference type="CDD" id="cd00392">
    <property type="entry name" value="Ribosomal_L13"/>
    <property type="match status" value="1"/>
</dbReference>
<dbReference type="PANTHER" id="PTHR11545:SF2">
    <property type="entry name" value="LARGE RIBOSOMAL SUBUNIT PROTEIN UL13M"/>
    <property type="match status" value="1"/>
</dbReference>
<dbReference type="InterPro" id="IPR005822">
    <property type="entry name" value="Ribosomal_uL13"/>
</dbReference>
<dbReference type="Gene3D" id="3.90.1180.10">
    <property type="entry name" value="Ribosomal protein L13"/>
    <property type="match status" value="1"/>
</dbReference>
<proteinExistence type="inferred from homology"/>
<dbReference type="NCBIfam" id="TIGR01066">
    <property type="entry name" value="rplM_bact"/>
    <property type="match status" value="1"/>
</dbReference>
<evidence type="ECO:0000256" key="4">
    <source>
        <dbReference type="HAMAP-Rule" id="MF_01366"/>
    </source>
</evidence>
<keyword evidence="3 4" id="KW-0687">Ribonucleoprotein</keyword>
<evidence type="ECO:0000256" key="1">
    <source>
        <dbReference type="ARBA" id="ARBA00006227"/>
    </source>
</evidence>
<name>A0ABS1GGM0_9AQUI</name>
<accession>A0ABS1GGM0</accession>
<reference evidence="5 6" key="1">
    <citation type="journal article" date="2021" name="Syst. Appl. Microbiol.">
        <title>Persephonella atlantica sp. nov.: How to adapt to physico-chemical gradients in high temperature hydrothermal habitats.</title>
        <authorList>
            <person name="Francois D.X."/>
            <person name="Godfroy A."/>
            <person name="Mathien C."/>
            <person name="Aube J."/>
            <person name="Cathalot C."/>
            <person name="Lesongeur F."/>
            <person name="L'Haridon S."/>
            <person name="Philippon X."/>
            <person name="Roussel E.G."/>
        </authorList>
    </citation>
    <scope>NUCLEOTIDE SEQUENCE [LARGE SCALE GENOMIC DNA]</scope>
    <source>
        <strain evidence="5 6">MO1340</strain>
    </source>
</reference>
<dbReference type="PIRSF" id="PIRSF002181">
    <property type="entry name" value="Ribosomal_L13"/>
    <property type="match status" value="1"/>
</dbReference>
<comment type="caution">
    <text evidence="5">The sequence shown here is derived from an EMBL/GenBank/DDBJ whole genome shotgun (WGS) entry which is preliminary data.</text>
</comment>
<comment type="function">
    <text evidence="4">This protein is one of the early assembly proteins of the 50S ribosomal subunit, although it is not seen to bind rRNA by itself. It is important during the early stages of 50S assembly.</text>
</comment>
<keyword evidence="6" id="KW-1185">Reference proteome</keyword>
<dbReference type="PANTHER" id="PTHR11545">
    <property type="entry name" value="RIBOSOMAL PROTEIN L13"/>
    <property type="match status" value="1"/>
</dbReference>
<evidence type="ECO:0000313" key="5">
    <source>
        <dbReference type="EMBL" id="MBK3332074.1"/>
    </source>
</evidence>
<dbReference type="RefSeq" id="WP_200673464.1">
    <property type="nucleotide sequence ID" value="NZ_JAACYA010000001.1"/>
</dbReference>
<comment type="similarity">
    <text evidence="1 4">Belongs to the universal ribosomal protein uL13 family.</text>
</comment>
<dbReference type="InterPro" id="IPR036899">
    <property type="entry name" value="Ribosomal_uL13_sf"/>
</dbReference>
<dbReference type="InterPro" id="IPR005823">
    <property type="entry name" value="Ribosomal_uL13_bac-type"/>
</dbReference>
<protein>
    <recommendedName>
        <fullName evidence="4">Large ribosomal subunit protein uL13</fullName>
    </recommendedName>
</protein>
<evidence type="ECO:0000256" key="2">
    <source>
        <dbReference type="ARBA" id="ARBA00022980"/>
    </source>
</evidence>
<dbReference type="Proteomes" id="UP000772812">
    <property type="component" value="Unassembled WGS sequence"/>
</dbReference>
<evidence type="ECO:0000256" key="3">
    <source>
        <dbReference type="ARBA" id="ARBA00023274"/>
    </source>
</evidence>